<proteinExistence type="predicted"/>
<dbReference type="AlphaFoldDB" id="A0ABD0LCX7"/>
<keyword evidence="2" id="KW-1185">Reference proteome</keyword>
<reference evidence="1 2" key="1">
    <citation type="journal article" date="2023" name="Sci. Data">
        <title>Genome assembly of the Korean intertidal mud-creeper Batillaria attramentaria.</title>
        <authorList>
            <person name="Patra A.K."/>
            <person name="Ho P.T."/>
            <person name="Jun S."/>
            <person name="Lee S.J."/>
            <person name="Kim Y."/>
            <person name="Won Y.J."/>
        </authorList>
    </citation>
    <scope>NUCLEOTIDE SEQUENCE [LARGE SCALE GENOMIC DNA]</scope>
    <source>
        <strain evidence="1">Wonlab-2016</strain>
    </source>
</reference>
<sequence>MIRRGMTTKQRSTTNFFAAKYDHHAGKVCNQSETMTRGVTDINTAAEYDRDGRSTTIFLRRNTTTTLRSATIMRQGMQRCNQSVTMARGIMNINSAAEYDRDAAKYDHNVVVKATKCDHGLGEM</sequence>
<name>A0ABD0LCX7_9CAEN</name>
<protein>
    <submittedName>
        <fullName evidence="1">Uncharacterized protein</fullName>
    </submittedName>
</protein>
<gene>
    <name evidence="1" type="ORF">BaRGS_00011505</name>
</gene>
<evidence type="ECO:0000313" key="2">
    <source>
        <dbReference type="Proteomes" id="UP001519460"/>
    </source>
</evidence>
<accession>A0ABD0LCX7</accession>
<evidence type="ECO:0000313" key="1">
    <source>
        <dbReference type="EMBL" id="KAK7497211.1"/>
    </source>
</evidence>
<organism evidence="1 2">
    <name type="scientific">Batillaria attramentaria</name>
    <dbReference type="NCBI Taxonomy" id="370345"/>
    <lineage>
        <taxon>Eukaryota</taxon>
        <taxon>Metazoa</taxon>
        <taxon>Spiralia</taxon>
        <taxon>Lophotrochozoa</taxon>
        <taxon>Mollusca</taxon>
        <taxon>Gastropoda</taxon>
        <taxon>Caenogastropoda</taxon>
        <taxon>Sorbeoconcha</taxon>
        <taxon>Cerithioidea</taxon>
        <taxon>Batillariidae</taxon>
        <taxon>Batillaria</taxon>
    </lineage>
</organism>
<dbReference type="Proteomes" id="UP001519460">
    <property type="component" value="Unassembled WGS sequence"/>
</dbReference>
<dbReference type="EMBL" id="JACVVK020000060">
    <property type="protein sequence ID" value="KAK7497211.1"/>
    <property type="molecule type" value="Genomic_DNA"/>
</dbReference>
<comment type="caution">
    <text evidence="1">The sequence shown here is derived from an EMBL/GenBank/DDBJ whole genome shotgun (WGS) entry which is preliminary data.</text>
</comment>